<feature type="region of interest" description="Disordered" evidence="1">
    <location>
        <begin position="24"/>
        <end position="84"/>
    </location>
</feature>
<organism evidence="2 3">
    <name type="scientific">Pristionchus fissidentatus</name>
    <dbReference type="NCBI Taxonomy" id="1538716"/>
    <lineage>
        <taxon>Eukaryota</taxon>
        <taxon>Metazoa</taxon>
        <taxon>Ecdysozoa</taxon>
        <taxon>Nematoda</taxon>
        <taxon>Chromadorea</taxon>
        <taxon>Rhabditida</taxon>
        <taxon>Rhabditina</taxon>
        <taxon>Diplogasteromorpha</taxon>
        <taxon>Diplogasteroidea</taxon>
        <taxon>Neodiplogasteridae</taxon>
        <taxon>Pristionchus</taxon>
    </lineage>
</organism>
<name>A0AAV5WX92_9BILA</name>
<reference evidence="2" key="1">
    <citation type="submission" date="2023-10" db="EMBL/GenBank/DDBJ databases">
        <title>Genome assembly of Pristionchus species.</title>
        <authorList>
            <person name="Yoshida K."/>
            <person name="Sommer R.J."/>
        </authorList>
    </citation>
    <scope>NUCLEOTIDE SEQUENCE</scope>
    <source>
        <strain evidence="2">RS5133</strain>
    </source>
</reference>
<comment type="caution">
    <text evidence="2">The sequence shown here is derived from an EMBL/GenBank/DDBJ whole genome shotgun (WGS) entry which is preliminary data.</text>
</comment>
<dbReference type="Proteomes" id="UP001432322">
    <property type="component" value="Unassembled WGS sequence"/>
</dbReference>
<feature type="non-terminal residue" evidence="2">
    <location>
        <position position="84"/>
    </location>
</feature>
<feature type="non-terminal residue" evidence="2">
    <location>
        <position position="1"/>
    </location>
</feature>
<dbReference type="AlphaFoldDB" id="A0AAV5WX92"/>
<evidence type="ECO:0000256" key="1">
    <source>
        <dbReference type="SAM" id="MobiDB-lite"/>
    </source>
</evidence>
<dbReference type="EMBL" id="BTSY01000007">
    <property type="protein sequence ID" value="GMT35612.1"/>
    <property type="molecule type" value="Genomic_DNA"/>
</dbReference>
<gene>
    <name evidence="2" type="ORF">PFISCL1PPCAC_26909</name>
</gene>
<keyword evidence="3" id="KW-1185">Reference proteome</keyword>
<proteinExistence type="predicted"/>
<evidence type="ECO:0000313" key="3">
    <source>
        <dbReference type="Proteomes" id="UP001432322"/>
    </source>
</evidence>
<feature type="compositionally biased region" description="Basic and acidic residues" evidence="1">
    <location>
        <begin position="67"/>
        <end position="84"/>
    </location>
</feature>
<evidence type="ECO:0000313" key="2">
    <source>
        <dbReference type="EMBL" id="GMT35612.1"/>
    </source>
</evidence>
<protein>
    <submittedName>
        <fullName evidence="2">Uncharacterized protein</fullName>
    </submittedName>
</protein>
<sequence length="84" mass="10015">FLSSKRNRLFRLNRYFLMMSSDVGVESKPSNKRHSRIRTISEPTSVKETSDEMMRTARSETFANSMREMRTIEETEEEKKKSFE</sequence>
<accession>A0AAV5WX92</accession>
<feature type="compositionally biased region" description="Basic and acidic residues" evidence="1">
    <location>
        <begin position="48"/>
        <end position="58"/>
    </location>
</feature>